<accession>A0ABR2CD78</accession>
<dbReference type="Proteomes" id="UP001472677">
    <property type="component" value="Unassembled WGS sequence"/>
</dbReference>
<dbReference type="EMBL" id="JBBPBM010000055">
    <property type="protein sequence ID" value="KAK8517460.1"/>
    <property type="molecule type" value="Genomic_DNA"/>
</dbReference>
<name>A0ABR2CD78_9ROSI</name>
<sequence length="160" mass="18171">MIVGTCRVHIGNLFGNYDLFLWLAINQKLVTNLERHHRSLSTNADWSQYGVATESVIHALRDCSIARNLWHCVVPTIVMPNFYTSHAAEWILENINLSEVSHIDNIPWNTVFLPSLGTCGNSVTKLFWLLIYLLLPFPLIEVSPWQSTTTVAGLFPLRLP</sequence>
<gene>
    <name evidence="1" type="ORF">V6N12_016311</name>
</gene>
<evidence type="ECO:0008006" key="3">
    <source>
        <dbReference type="Google" id="ProtNLM"/>
    </source>
</evidence>
<comment type="caution">
    <text evidence="1">The sequence shown here is derived from an EMBL/GenBank/DDBJ whole genome shotgun (WGS) entry which is preliminary data.</text>
</comment>
<organism evidence="1 2">
    <name type="scientific">Hibiscus sabdariffa</name>
    <name type="common">roselle</name>
    <dbReference type="NCBI Taxonomy" id="183260"/>
    <lineage>
        <taxon>Eukaryota</taxon>
        <taxon>Viridiplantae</taxon>
        <taxon>Streptophyta</taxon>
        <taxon>Embryophyta</taxon>
        <taxon>Tracheophyta</taxon>
        <taxon>Spermatophyta</taxon>
        <taxon>Magnoliopsida</taxon>
        <taxon>eudicotyledons</taxon>
        <taxon>Gunneridae</taxon>
        <taxon>Pentapetalae</taxon>
        <taxon>rosids</taxon>
        <taxon>malvids</taxon>
        <taxon>Malvales</taxon>
        <taxon>Malvaceae</taxon>
        <taxon>Malvoideae</taxon>
        <taxon>Hibiscus</taxon>
    </lineage>
</organism>
<protein>
    <recommendedName>
        <fullName evidence="3">Reverse transcriptase zinc-binding domain-containing protein</fullName>
    </recommendedName>
</protein>
<proteinExistence type="predicted"/>
<evidence type="ECO:0000313" key="2">
    <source>
        <dbReference type="Proteomes" id="UP001472677"/>
    </source>
</evidence>
<evidence type="ECO:0000313" key="1">
    <source>
        <dbReference type="EMBL" id="KAK8517460.1"/>
    </source>
</evidence>
<keyword evidence="2" id="KW-1185">Reference proteome</keyword>
<reference evidence="1 2" key="1">
    <citation type="journal article" date="2024" name="G3 (Bethesda)">
        <title>Genome assembly of Hibiscus sabdariffa L. provides insights into metabolisms of medicinal natural products.</title>
        <authorList>
            <person name="Kim T."/>
        </authorList>
    </citation>
    <scope>NUCLEOTIDE SEQUENCE [LARGE SCALE GENOMIC DNA]</scope>
    <source>
        <strain evidence="1">TK-2024</strain>
        <tissue evidence="1">Old leaves</tissue>
    </source>
</reference>